<feature type="chain" id="PRO_5010288572" evidence="1">
    <location>
        <begin position="22"/>
        <end position="306"/>
    </location>
</feature>
<comment type="caution">
    <text evidence="2">The sequence shown here is derived from an EMBL/GenBank/DDBJ whole genome shotgun (WGS) entry which is preliminary data.</text>
</comment>
<gene>
    <name evidence="2" type="ORF">Aam_051_008</name>
</gene>
<sequence>MKKTLPLIISLTMLPALPAFATEGGTQEYPIGVGTVANGNFPLPGMLQYFNYTELQESPEYNNGSGHSAVPRFHLMVLANASRFLYTWKPAIGPFHIVSGLVIPVANLDLRADGLHGHDFGVGDLGFQNYFGYANASHSIFMHFGLDLYAPTGDYNKNALINTGLNYWTFAPNYDFTFNIEKNLELTGGIITEFKTTNSSTHYHSGDDVDFDYGLSYKAWPSAPHFSIGLQGYAYKQFTNDTGPTAPADGNRGQEFGIGPQIRYDIPFGAIVLKYQHEFAVRNRPGGDKVWFEFAVPLFGGIRPST</sequence>
<dbReference type="EMBL" id="BANC01000050">
    <property type="protein sequence ID" value="GAN80544.1"/>
    <property type="molecule type" value="Genomic_DNA"/>
</dbReference>
<dbReference type="OrthoDB" id="109533at2"/>
<dbReference type="AlphaFoldDB" id="A0A0D6PI91"/>
<dbReference type="STRING" id="1120923.SAMN02746095_00023"/>
<evidence type="ECO:0000313" key="2">
    <source>
        <dbReference type="EMBL" id="GAN80544.1"/>
    </source>
</evidence>
<organism evidence="2 3">
    <name type="scientific">Acidocella aminolytica 101 = DSM 11237</name>
    <dbReference type="NCBI Taxonomy" id="1120923"/>
    <lineage>
        <taxon>Bacteria</taxon>
        <taxon>Pseudomonadati</taxon>
        <taxon>Pseudomonadota</taxon>
        <taxon>Alphaproteobacteria</taxon>
        <taxon>Acetobacterales</taxon>
        <taxon>Acidocellaceae</taxon>
        <taxon>Acidocella</taxon>
    </lineage>
</organism>
<protein>
    <submittedName>
        <fullName evidence="2">MetA pathway phenol degradation-like protein</fullName>
    </submittedName>
</protein>
<dbReference type="Proteomes" id="UP000032668">
    <property type="component" value="Unassembled WGS sequence"/>
</dbReference>
<dbReference type="RefSeq" id="WP_073211001.1">
    <property type="nucleotide sequence ID" value="NZ_BANC01000050.1"/>
</dbReference>
<proteinExistence type="predicted"/>
<evidence type="ECO:0000313" key="3">
    <source>
        <dbReference type="Proteomes" id="UP000032668"/>
    </source>
</evidence>
<dbReference type="InterPro" id="IPR025737">
    <property type="entry name" value="FApF"/>
</dbReference>
<keyword evidence="3" id="KW-1185">Reference proteome</keyword>
<evidence type="ECO:0000256" key="1">
    <source>
        <dbReference type="SAM" id="SignalP"/>
    </source>
</evidence>
<keyword evidence="1" id="KW-0732">Signal</keyword>
<reference evidence="2 3" key="1">
    <citation type="submission" date="2012-11" db="EMBL/GenBank/DDBJ databases">
        <title>Whole genome sequence of Acidocella aminolytica 101 = DSM 11237.</title>
        <authorList>
            <person name="Azuma Y."/>
            <person name="Higashiura N."/>
            <person name="Hirakawa H."/>
            <person name="Matsushita K."/>
        </authorList>
    </citation>
    <scope>NUCLEOTIDE SEQUENCE [LARGE SCALE GENOMIC DNA]</scope>
    <source>
        <strain evidence="3">101 / DSM 11237</strain>
    </source>
</reference>
<dbReference type="Pfam" id="PF13557">
    <property type="entry name" value="Phenol_MetA_deg"/>
    <property type="match status" value="1"/>
</dbReference>
<accession>A0A0D6PI91</accession>
<name>A0A0D6PI91_9PROT</name>
<feature type="signal peptide" evidence="1">
    <location>
        <begin position="1"/>
        <end position="21"/>
    </location>
</feature>